<accession>A0A3S0MKX6</accession>
<dbReference type="Pfam" id="PF10082">
    <property type="entry name" value="BBP2_2"/>
    <property type="match status" value="1"/>
</dbReference>
<gene>
    <name evidence="2" type="ORF">EJ063_01230</name>
</gene>
<feature type="chain" id="PRO_5018762357" evidence="1">
    <location>
        <begin position="23"/>
        <end position="411"/>
    </location>
</feature>
<keyword evidence="1" id="KW-0732">Signal</keyword>
<protein>
    <submittedName>
        <fullName evidence="2">Capsular biosynthesis protein CpsB</fullName>
    </submittedName>
</protein>
<dbReference type="InterPro" id="IPR018759">
    <property type="entry name" value="BBP2_2"/>
</dbReference>
<dbReference type="RefSeq" id="WP_126572189.1">
    <property type="nucleotide sequence ID" value="NZ_RXZH01000001.1"/>
</dbReference>
<comment type="caution">
    <text evidence="2">The sequence shown here is derived from an EMBL/GenBank/DDBJ whole genome shotgun (WGS) entry which is preliminary data.</text>
</comment>
<sequence length="411" mass="46701">MKTSIKSISAMIFVALSMNVNAMKEGNGYVTDSGLKILPILDSRLEHNDNIGRYSDAESPESSTVLVIEPGIALQSDRGGNQYQVAYQLAAGSYFDSSDDNYVDHRFTTNNKVTLNTRNALRINYAFLYLHEERGSGILAGDGLSTIANEPVEYVIHNASLTHIFGSQEAMGRIETGLRIEDKKYKNYRNIENPQYSLISTKYKDYTEFGGNGAFYYRAFPTTSLLFEVDISERSYDLNDPVTSNSQDSLNVFYLTGATWDITGKTTGKLRFGLQDKSYDDSTKKDFTGFSWDLELEWKPLSYSTVTVAAAQRARDPEQGSNYVDETSFDGNWKHYWLNHLYTNASLQFVLDDYSESTRTDDLYRVGLYFGYELRDYVELSAGWRFEDNESSIDGNSYDQNVWYLSADMLF</sequence>
<dbReference type="Proteomes" id="UP000268973">
    <property type="component" value="Unassembled WGS sequence"/>
</dbReference>
<evidence type="ECO:0000256" key="1">
    <source>
        <dbReference type="SAM" id="SignalP"/>
    </source>
</evidence>
<dbReference type="AlphaFoldDB" id="A0A3S0MKX6"/>
<organism evidence="2 3">
    <name type="scientific">Vibrio aquaticus</name>
    <dbReference type="NCBI Taxonomy" id="2496559"/>
    <lineage>
        <taxon>Bacteria</taxon>
        <taxon>Pseudomonadati</taxon>
        <taxon>Pseudomonadota</taxon>
        <taxon>Gammaproteobacteria</taxon>
        <taxon>Vibrionales</taxon>
        <taxon>Vibrionaceae</taxon>
        <taxon>Vibrio</taxon>
    </lineage>
</organism>
<keyword evidence="3" id="KW-1185">Reference proteome</keyword>
<evidence type="ECO:0000313" key="2">
    <source>
        <dbReference type="EMBL" id="RTZ17433.1"/>
    </source>
</evidence>
<reference evidence="2 3" key="1">
    <citation type="submission" date="2018-12" db="EMBL/GenBank/DDBJ databases">
        <title>Vibrio sp. isolated from China Sea.</title>
        <authorList>
            <person name="Li Y."/>
        </authorList>
    </citation>
    <scope>NUCLEOTIDE SEQUENCE [LARGE SCALE GENOMIC DNA]</scope>
    <source>
        <strain evidence="2 3">BEI207</strain>
    </source>
</reference>
<dbReference type="EMBL" id="RXZH01000001">
    <property type="protein sequence ID" value="RTZ17433.1"/>
    <property type="molecule type" value="Genomic_DNA"/>
</dbReference>
<feature type="signal peptide" evidence="1">
    <location>
        <begin position="1"/>
        <end position="22"/>
    </location>
</feature>
<dbReference type="OrthoDB" id="5913083at2"/>
<proteinExistence type="predicted"/>
<evidence type="ECO:0000313" key="3">
    <source>
        <dbReference type="Proteomes" id="UP000268973"/>
    </source>
</evidence>
<name>A0A3S0MKX6_9VIBR</name>